<feature type="transmembrane region" description="Helical" evidence="1">
    <location>
        <begin position="46"/>
        <end position="69"/>
    </location>
</feature>
<keyword evidence="1" id="KW-0812">Transmembrane</keyword>
<feature type="signal peptide" evidence="2">
    <location>
        <begin position="1"/>
        <end position="22"/>
    </location>
</feature>
<evidence type="ECO:0000256" key="1">
    <source>
        <dbReference type="SAM" id="Phobius"/>
    </source>
</evidence>
<keyword evidence="2" id="KW-0732">Signal</keyword>
<feature type="transmembrane region" description="Helical" evidence="1">
    <location>
        <begin position="90"/>
        <end position="115"/>
    </location>
</feature>
<evidence type="ECO:0000313" key="3">
    <source>
        <dbReference type="EMBL" id="KKS97024.1"/>
    </source>
</evidence>
<feature type="transmembrane region" description="Helical" evidence="1">
    <location>
        <begin position="147"/>
        <end position="164"/>
    </location>
</feature>
<evidence type="ECO:0008006" key="5">
    <source>
        <dbReference type="Google" id="ProtNLM"/>
    </source>
</evidence>
<accession>A0A0G1DH42</accession>
<dbReference type="STRING" id="1618578.UV74_C0013G0146"/>
<gene>
    <name evidence="3" type="ORF">UV74_C0013G0146</name>
</gene>
<organism evidence="3 4">
    <name type="scientific">Candidatus Woesebacteria bacterium GW2011_GWB1_43_14</name>
    <dbReference type="NCBI Taxonomy" id="1618578"/>
    <lineage>
        <taxon>Bacteria</taxon>
        <taxon>Candidatus Woeseibacteriota</taxon>
    </lineage>
</organism>
<feature type="transmembrane region" description="Helical" evidence="1">
    <location>
        <begin position="256"/>
        <end position="274"/>
    </location>
</feature>
<feature type="transmembrane region" description="Helical" evidence="1">
    <location>
        <begin position="121"/>
        <end position="140"/>
    </location>
</feature>
<feature type="transmembrane region" description="Helical" evidence="1">
    <location>
        <begin position="325"/>
        <end position="344"/>
    </location>
</feature>
<reference evidence="3 4" key="1">
    <citation type="journal article" date="2015" name="Nature">
        <title>rRNA introns, odd ribosomes, and small enigmatic genomes across a large radiation of phyla.</title>
        <authorList>
            <person name="Brown C.T."/>
            <person name="Hug L.A."/>
            <person name="Thomas B.C."/>
            <person name="Sharon I."/>
            <person name="Castelle C.J."/>
            <person name="Singh A."/>
            <person name="Wilkins M.J."/>
            <person name="Williams K.H."/>
            <person name="Banfield J.F."/>
        </authorList>
    </citation>
    <scope>NUCLEOTIDE SEQUENCE [LARGE SCALE GENOMIC DNA]</scope>
</reference>
<sequence length="355" mass="38642">MIKWSRSIAALTLFVAICSAFASLNSSHISRKIITIEGGGDIDRITAAMVFISVGVWFQLASALVVGLFKTTYNKASRKIELKKTTAEHAHMHIYAIASGAFGIFALLPSLYAYQKYDGSLVVPLSVVLPLLLAVMIDVWPRKRVRFDLIFLPSIVIMFGAFLTSMRKLDLTDLDGALLAVGLLTTAGLLRAISEHLNQIGSRPDEKTGLRSEAIGATEFSVWRMFYLTIWGMIVAPFVAIVILQNGHGFINLWKTAVPLAVPFLIVMQTAGAIENVAKTVAEKKATVSEVVSRVSLASALAFGGSLVVDYYYPDSLGPIDKEPLLLVLRGVGVIILVMGVFRLKPALFAIEEKK</sequence>
<feature type="transmembrane region" description="Helical" evidence="1">
    <location>
        <begin position="176"/>
        <end position="193"/>
    </location>
</feature>
<dbReference type="Proteomes" id="UP000034090">
    <property type="component" value="Unassembled WGS sequence"/>
</dbReference>
<comment type="caution">
    <text evidence="3">The sequence shown here is derived from an EMBL/GenBank/DDBJ whole genome shotgun (WGS) entry which is preliminary data.</text>
</comment>
<evidence type="ECO:0000313" key="4">
    <source>
        <dbReference type="Proteomes" id="UP000034090"/>
    </source>
</evidence>
<name>A0A0G1DH42_9BACT</name>
<protein>
    <recommendedName>
        <fullName evidence="5">Integral membrane protein</fullName>
    </recommendedName>
</protein>
<proteinExistence type="predicted"/>
<dbReference type="EMBL" id="LCFQ01000013">
    <property type="protein sequence ID" value="KKS97024.1"/>
    <property type="molecule type" value="Genomic_DNA"/>
</dbReference>
<feature type="transmembrane region" description="Helical" evidence="1">
    <location>
        <begin position="225"/>
        <end position="244"/>
    </location>
</feature>
<keyword evidence="1" id="KW-0472">Membrane</keyword>
<keyword evidence="1" id="KW-1133">Transmembrane helix</keyword>
<dbReference type="AlphaFoldDB" id="A0A0G1DH42"/>
<feature type="transmembrane region" description="Helical" evidence="1">
    <location>
        <begin position="295"/>
        <end position="313"/>
    </location>
</feature>
<feature type="chain" id="PRO_5002536573" description="Integral membrane protein" evidence="2">
    <location>
        <begin position="23"/>
        <end position="355"/>
    </location>
</feature>
<evidence type="ECO:0000256" key="2">
    <source>
        <dbReference type="SAM" id="SignalP"/>
    </source>
</evidence>